<feature type="region of interest" description="Disordered" evidence="6">
    <location>
        <begin position="44"/>
        <end position="76"/>
    </location>
</feature>
<keyword evidence="4" id="KW-0804">Transcription</keyword>
<keyword evidence="5" id="KW-0539">Nucleus</keyword>
<evidence type="ECO:0000256" key="1">
    <source>
        <dbReference type="ARBA" id="ARBA00004123"/>
    </source>
</evidence>
<feature type="compositionally biased region" description="Low complexity" evidence="6">
    <location>
        <begin position="49"/>
        <end position="60"/>
    </location>
</feature>
<proteinExistence type="predicted"/>
<evidence type="ECO:0000256" key="3">
    <source>
        <dbReference type="ARBA" id="ARBA00023125"/>
    </source>
</evidence>
<dbReference type="PANTHER" id="PTHR31541">
    <property type="entry name" value="B3 DOMAIN PLANT PROTEIN-RELATED"/>
    <property type="match status" value="1"/>
</dbReference>
<dbReference type="PANTHER" id="PTHR31541:SF25">
    <property type="entry name" value="GAMMA-GLIADIN B"/>
    <property type="match status" value="1"/>
</dbReference>
<dbReference type="EMBL" id="CAMAPE010000051">
    <property type="protein sequence ID" value="CAH9108251.1"/>
    <property type="molecule type" value="Genomic_DNA"/>
</dbReference>
<keyword evidence="2" id="KW-0805">Transcription regulation</keyword>
<dbReference type="Proteomes" id="UP001152484">
    <property type="component" value="Unassembled WGS sequence"/>
</dbReference>
<evidence type="ECO:0000256" key="2">
    <source>
        <dbReference type="ARBA" id="ARBA00023015"/>
    </source>
</evidence>
<name>A0A9P0ZNJ8_CUSEU</name>
<feature type="compositionally biased region" description="Basic residues" evidence="6">
    <location>
        <begin position="104"/>
        <end position="115"/>
    </location>
</feature>
<keyword evidence="3" id="KW-0238">DNA-binding</keyword>
<comment type="caution">
    <text evidence="7">The sequence shown here is derived from an EMBL/GenBank/DDBJ whole genome shotgun (WGS) entry which is preliminary data.</text>
</comment>
<dbReference type="GO" id="GO:0005634">
    <property type="term" value="C:nucleus"/>
    <property type="evidence" value="ECO:0007669"/>
    <property type="project" value="UniProtKB-SubCell"/>
</dbReference>
<reference evidence="7" key="1">
    <citation type="submission" date="2022-07" db="EMBL/GenBank/DDBJ databases">
        <authorList>
            <person name="Macas J."/>
            <person name="Novak P."/>
            <person name="Neumann P."/>
        </authorList>
    </citation>
    <scope>NUCLEOTIDE SEQUENCE</scope>
</reference>
<dbReference type="InterPro" id="IPR005508">
    <property type="entry name" value="At2g31720-like"/>
</dbReference>
<evidence type="ECO:0000313" key="7">
    <source>
        <dbReference type="EMBL" id="CAH9108251.1"/>
    </source>
</evidence>
<feature type="compositionally biased region" description="Basic residues" evidence="6">
    <location>
        <begin position="64"/>
        <end position="73"/>
    </location>
</feature>
<evidence type="ECO:0000256" key="5">
    <source>
        <dbReference type="ARBA" id="ARBA00023242"/>
    </source>
</evidence>
<dbReference type="GO" id="GO:0003677">
    <property type="term" value="F:DNA binding"/>
    <property type="evidence" value="ECO:0007669"/>
    <property type="project" value="UniProtKB-KW"/>
</dbReference>
<gene>
    <name evidence="7" type="ORF">CEURO_LOCUS18045</name>
</gene>
<evidence type="ECO:0000256" key="4">
    <source>
        <dbReference type="ARBA" id="ARBA00023163"/>
    </source>
</evidence>
<accession>A0A9P0ZNJ8</accession>
<sequence>MAGAGKMILSPLPGGGYVQLREGYSNLDLLAAVCEAAWEQMQKNPNTNSSFSSSSSSPKSVLIPRRKRSRPSRSRSGVIMAASALKCVVPGFKTSSIGGGPGNQKKRAAKKIKKRVVADENQQPAAGEPGPMPGRFRDGIRQIAGPGAEITEEMLLIEKEITATDLKPDQNRLSFPLKQMRRTDFLTAGEEERLATRQNNNNNVGSLDVALIAVVNGEIVKREVDFRRWEMQKKSGKSSVSLVVTGTWNKIKGTLGLAKGTKVQIWSVRVDAKLWLSLVVL</sequence>
<dbReference type="AlphaFoldDB" id="A0A9P0ZNJ8"/>
<dbReference type="OrthoDB" id="1060491at2759"/>
<organism evidence="7 8">
    <name type="scientific">Cuscuta europaea</name>
    <name type="common">European dodder</name>
    <dbReference type="NCBI Taxonomy" id="41803"/>
    <lineage>
        <taxon>Eukaryota</taxon>
        <taxon>Viridiplantae</taxon>
        <taxon>Streptophyta</taxon>
        <taxon>Embryophyta</taxon>
        <taxon>Tracheophyta</taxon>
        <taxon>Spermatophyta</taxon>
        <taxon>Magnoliopsida</taxon>
        <taxon>eudicotyledons</taxon>
        <taxon>Gunneridae</taxon>
        <taxon>Pentapetalae</taxon>
        <taxon>asterids</taxon>
        <taxon>lamiids</taxon>
        <taxon>Solanales</taxon>
        <taxon>Convolvulaceae</taxon>
        <taxon>Cuscuteae</taxon>
        <taxon>Cuscuta</taxon>
        <taxon>Cuscuta subgen. Cuscuta</taxon>
    </lineage>
</organism>
<evidence type="ECO:0000256" key="6">
    <source>
        <dbReference type="SAM" id="MobiDB-lite"/>
    </source>
</evidence>
<comment type="subcellular location">
    <subcellularLocation>
        <location evidence="1">Nucleus</location>
    </subcellularLocation>
</comment>
<dbReference type="Pfam" id="PF03754">
    <property type="entry name" value="At2g31720-like"/>
    <property type="match status" value="1"/>
</dbReference>
<evidence type="ECO:0000313" key="8">
    <source>
        <dbReference type="Proteomes" id="UP001152484"/>
    </source>
</evidence>
<protein>
    <submittedName>
        <fullName evidence="7">Uncharacterized protein</fullName>
    </submittedName>
</protein>
<keyword evidence="8" id="KW-1185">Reference proteome</keyword>
<feature type="region of interest" description="Disordered" evidence="6">
    <location>
        <begin position="95"/>
        <end position="136"/>
    </location>
</feature>
<dbReference type="Gene3D" id="2.40.330.10">
    <property type="entry name" value="DNA-binding pseudobarrel domain"/>
    <property type="match status" value="1"/>
</dbReference>
<dbReference type="InterPro" id="IPR015300">
    <property type="entry name" value="DNA-bd_pseudobarrel_sf"/>
</dbReference>